<dbReference type="RefSeq" id="WP_279932948.1">
    <property type="nucleotide sequence ID" value="NZ_JARWBG010000076.1"/>
</dbReference>
<gene>
    <name evidence="1" type="ORF">QCN29_33785</name>
</gene>
<sequence>MTEDDKRVEQYAMDAAQAHTELARRLVDAPLEYPLEAYRILSGLTRSAHELPQPLELLEGGIYRLRAGDRLETDFRGTSLEEKLQDFRAGLAEASEAVQAVEGLDKAYRAIGHVSYKEAAEPQP</sequence>
<keyword evidence="2" id="KW-1185">Reference proteome</keyword>
<proteinExistence type="predicted"/>
<name>A0ABT6HZ64_9ACTN</name>
<organism evidence="1 2">
    <name type="scientific">Streptomyces chengmaiensis</name>
    <dbReference type="NCBI Taxonomy" id="3040919"/>
    <lineage>
        <taxon>Bacteria</taxon>
        <taxon>Bacillati</taxon>
        <taxon>Actinomycetota</taxon>
        <taxon>Actinomycetes</taxon>
        <taxon>Kitasatosporales</taxon>
        <taxon>Streptomycetaceae</taxon>
        <taxon>Streptomyces</taxon>
    </lineage>
</organism>
<protein>
    <submittedName>
        <fullName evidence="1">Uncharacterized protein</fullName>
    </submittedName>
</protein>
<dbReference type="EMBL" id="JARWBG010000076">
    <property type="protein sequence ID" value="MDH2393646.1"/>
    <property type="molecule type" value="Genomic_DNA"/>
</dbReference>
<reference evidence="1 2" key="1">
    <citation type="submission" date="2023-04" db="EMBL/GenBank/DDBJ databases">
        <title>Streptomyces chengmaiensis sp. nov. isolated from the stem of mangrove plant in Hainan.</title>
        <authorList>
            <person name="Huang X."/>
            <person name="Zhou S."/>
            <person name="Chu X."/>
            <person name="Xie Y."/>
            <person name="Lin Y."/>
        </authorList>
    </citation>
    <scope>NUCLEOTIDE SEQUENCE [LARGE SCALE GENOMIC DNA]</scope>
    <source>
        <strain evidence="1 2">HNM0663</strain>
    </source>
</reference>
<accession>A0ABT6HZ64</accession>
<evidence type="ECO:0000313" key="1">
    <source>
        <dbReference type="EMBL" id="MDH2393646.1"/>
    </source>
</evidence>
<comment type="caution">
    <text evidence="1">The sequence shown here is derived from an EMBL/GenBank/DDBJ whole genome shotgun (WGS) entry which is preliminary data.</text>
</comment>
<dbReference type="Proteomes" id="UP001223144">
    <property type="component" value="Unassembled WGS sequence"/>
</dbReference>
<evidence type="ECO:0000313" key="2">
    <source>
        <dbReference type="Proteomes" id="UP001223144"/>
    </source>
</evidence>